<evidence type="ECO:0000256" key="1">
    <source>
        <dbReference type="ARBA" id="ARBA00006484"/>
    </source>
</evidence>
<dbReference type="Gene3D" id="3.40.50.720">
    <property type="entry name" value="NAD(P)-binding Rossmann-like Domain"/>
    <property type="match status" value="1"/>
</dbReference>
<protein>
    <submittedName>
        <fullName evidence="5">SDR family NAD(P)-dependent oxidoreductase</fullName>
    </submittedName>
</protein>
<evidence type="ECO:0000256" key="2">
    <source>
        <dbReference type="ARBA" id="ARBA00023002"/>
    </source>
</evidence>
<dbReference type="InterPro" id="IPR057326">
    <property type="entry name" value="KR_dom"/>
</dbReference>
<dbReference type="SUPFAM" id="SSF51735">
    <property type="entry name" value="NAD(P)-binding Rossmann-fold domains"/>
    <property type="match status" value="1"/>
</dbReference>
<reference evidence="5 6" key="1">
    <citation type="submission" date="2021-02" db="EMBL/GenBank/DDBJ databases">
        <title>De Novo genome assembly of isolated myxobacteria.</title>
        <authorList>
            <person name="Stevens D.C."/>
        </authorList>
    </citation>
    <scope>NUCLEOTIDE SEQUENCE [LARGE SCALE GENOMIC DNA]</scope>
    <source>
        <strain evidence="5 6">SCHIC003</strain>
    </source>
</reference>
<proteinExistence type="inferred from homology"/>
<gene>
    <name evidence="5" type="ORF">JY572_31570</name>
</gene>
<dbReference type="SMART" id="SM00822">
    <property type="entry name" value="PKS_KR"/>
    <property type="match status" value="1"/>
</dbReference>
<dbReference type="InterPro" id="IPR036291">
    <property type="entry name" value="NAD(P)-bd_dom_sf"/>
</dbReference>
<accession>A0ABX7N294</accession>
<organism evidence="5 6">
    <name type="scientific">Myxococcus landrumensis</name>
    <dbReference type="NCBI Taxonomy" id="2813577"/>
    <lineage>
        <taxon>Bacteria</taxon>
        <taxon>Pseudomonadati</taxon>
        <taxon>Myxococcota</taxon>
        <taxon>Myxococcia</taxon>
        <taxon>Myxococcales</taxon>
        <taxon>Cystobacterineae</taxon>
        <taxon>Myxococcaceae</taxon>
        <taxon>Myxococcus</taxon>
    </lineage>
</organism>
<dbReference type="InterPro" id="IPR002347">
    <property type="entry name" value="SDR_fam"/>
</dbReference>
<keyword evidence="2" id="KW-0560">Oxidoreductase</keyword>
<comment type="similarity">
    <text evidence="1 3">Belongs to the short-chain dehydrogenases/reductases (SDR) family.</text>
</comment>
<sequence length="286" mass="30983">MKTVKDKVAAITGAGSGIGRATAVLLASKGCHVALSDVNMSGLGETEALCRAKGVRVRVDRVDVAKREQVHTWADEVAREFGTVHVIINNAGVALGATIEDTRYEDFEWLMNINFWGVVYGTKAFLPHLKAAGEGHVVNVSSVFGLIGVPTQAAYNSAKFAVKGFTEALRQELEVESDAIGVTCVHPGGIKTNIARNARVTMRPGWTDERSSKDFEKAFATTPEQAAEDILAAIHKNRRRQLIGTDAVFIDLLQRLLPTLYQRLLIAGMKRRRRKMLAAAPSSGSA</sequence>
<dbReference type="CDD" id="cd05233">
    <property type="entry name" value="SDR_c"/>
    <property type="match status" value="1"/>
</dbReference>
<dbReference type="PANTHER" id="PTHR24322">
    <property type="entry name" value="PKSB"/>
    <property type="match status" value="1"/>
</dbReference>
<name>A0ABX7N294_9BACT</name>
<dbReference type="EMBL" id="CP071091">
    <property type="protein sequence ID" value="QSQ12854.1"/>
    <property type="molecule type" value="Genomic_DNA"/>
</dbReference>
<dbReference type="PRINTS" id="PR00081">
    <property type="entry name" value="GDHRDH"/>
</dbReference>
<dbReference type="RefSeq" id="WP_206714566.1">
    <property type="nucleotide sequence ID" value="NZ_CP071091.1"/>
</dbReference>
<dbReference type="PRINTS" id="PR00080">
    <property type="entry name" value="SDRFAMILY"/>
</dbReference>
<evidence type="ECO:0000256" key="3">
    <source>
        <dbReference type="RuleBase" id="RU000363"/>
    </source>
</evidence>
<evidence type="ECO:0000313" key="5">
    <source>
        <dbReference type="EMBL" id="QSQ12854.1"/>
    </source>
</evidence>
<dbReference type="Proteomes" id="UP000663090">
    <property type="component" value="Chromosome"/>
</dbReference>
<evidence type="ECO:0000313" key="6">
    <source>
        <dbReference type="Proteomes" id="UP000663090"/>
    </source>
</evidence>
<feature type="domain" description="Ketoreductase" evidence="4">
    <location>
        <begin position="7"/>
        <end position="193"/>
    </location>
</feature>
<keyword evidence="6" id="KW-1185">Reference proteome</keyword>
<dbReference type="InterPro" id="IPR020904">
    <property type="entry name" value="Sc_DH/Rdtase_CS"/>
</dbReference>
<dbReference type="PANTHER" id="PTHR24322:SF736">
    <property type="entry name" value="RETINOL DEHYDROGENASE 10"/>
    <property type="match status" value="1"/>
</dbReference>
<evidence type="ECO:0000259" key="4">
    <source>
        <dbReference type="SMART" id="SM00822"/>
    </source>
</evidence>
<dbReference type="Pfam" id="PF00106">
    <property type="entry name" value="adh_short"/>
    <property type="match status" value="1"/>
</dbReference>
<dbReference type="PROSITE" id="PS00061">
    <property type="entry name" value="ADH_SHORT"/>
    <property type="match status" value="1"/>
</dbReference>